<accession>A0A915IVJ6</accession>
<evidence type="ECO:0000313" key="2">
    <source>
        <dbReference type="WBParaSite" id="nRc.2.0.1.t18224-RA"/>
    </source>
</evidence>
<protein>
    <submittedName>
        <fullName evidence="2">Uncharacterized protein</fullName>
    </submittedName>
</protein>
<evidence type="ECO:0000313" key="1">
    <source>
        <dbReference type="Proteomes" id="UP000887565"/>
    </source>
</evidence>
<dbReference type="WBParaSite" id="nRc.2.0.1.t18224-RA">
    <property type="protein sequence ID" value="nRc.2.0.1.t18224-RA"/>
    <property type="gene ID" value="nRc.2.0.1.g18224"/>
</dbReference>
<sequence>MQIMGLSFKVQSQAQYLAFCEDRRETAFTFACLFFLKFLRIMKVERNQCGASHIGAGHFGAGHFGAS</sequence>
<dbReference type="Proteomes" id="UP000887565">
    <property type="component" value="Unplaced"/>
</dbReference>
<reference evidence="2" key="1">
    <citation type="submission" date="2022-11" db="UniProtKB">
        <authorList>
            <consortium name="WormBaseParasite"/>
        </authorList>
    </citation>
    <scope>IDENTIFICATION</scope>
</reference>
<keyword evidence="1" id="KW-1185">Reference proteome</keyword>
<proteinExistence type="predicted"/>
<organism evidence="1 2">
    <name type="scientific">Romanomermis culicivorax</name>
    <name type="common">Nematode worm</name>
    <dbReference type="NCBI Taxonomy" id="13658"/>
    <lineage>
        <taxon>Eukaryota</taxon>
        <taxon>Metazoa</taxon>
        <taxon>Ecdysozoa</taxon>
        <taxon>Nematoda</taxon>
        <taxon>Enoplea</taxon>
        <taxon>Dorylaimia</taxon>
        <taxon>Mermithida</taxon>
        <taxon>Mermithoidea</taxon>
        <taxon>Mermithidae</taxon>
        <taxon>Romanomermis</taxon>
    </lineage>
</organism>
<dbReference type="AlphaFoldDB" id="A0A915IVJ6"/>
<name>A0A915IVJ6_ROMCU</name>